<protein>
    <submittedName>
        <fullName evidence="1">Uncharacterized protein</fullName>
    </submittedName>
</protein>
<dbReference type="EMBL" id="LAZR01015624">
    <property type="protein sequence ID" value="KKM08109.1"/>
    <property type="molecule type" value="Genomic_DNA"/>
</dbReference>
<reference evidence="1" key="1">
    <citation type="journal article" date="2015" name="Nature">
        <title>Complex archaea that bridge the gap between prokaryotes and eukaryotes.</title>
        <authorList>
            <person name="Spang A."/>
            <person name="Saw J.H."/>
            <person name="Jorgensen S.L."/>
            <person name="Zaremba-Niedzwiedzka K."/>
            <person name="Martijn J."/>
            <person name="Lind A.E."/>
            <person name="van Eijk R."/>
            <person name="Schleper C."/>
            <person name="Guy L."/>
            <person name="Ettema T.J."/>
        </authorList>
    </citation>
    <scope>NUCLEOTIDE SEQUENCE</scope>
</reference>
<organism evidence="1">
    <name type="scientific">marine sediment metagenome</name>
    <dbReference type="NCBI Taxonomy" id="412755"/>
    <lineage>
        <taxon>unclassified sequences</taxon>
        <taxon>metagenomes</taxon>
        <taxon>ecological metagenomes</taxon>
    </lineage>
</organism>
<dbReference type="AlphaFoldDB" id="A0A0F9HAG0"/>
<evidence type="ECO:0000313" key="1">
    <source>
        <dbReference type="EMBL" id="KKM08109.1"/>
    </source>
</evidence>
<gene>
    <name evidence="1" type="ORF">LCGC14_1727220</name>
</gene>
<accession>A0A0F9HAG0</accession>
<name>A0A0F9HAG0_9ZZZZ</name>
<comment type="caution">
    <text evidence="1">The sequence shown here is derived from an EMBL/GenBank/DDBJ whole genome shotgun (WGS) entry which is preliminary data.</text>
</comment>
<proteinExistence type="predicted"/>
<sequence>MVQVIKRIEPIKTNGVLTDVLLHCHCDEGGPHQHISVWDSMSGSQKRDFNSLLDHFDGQVG</sequence>